<evidence type="ECO:0000313" key="2">
    <source>
        <dbReference type="EMBL" id="PXY89756.1"/>
    </source>
</evidence>
<dbReference type="PANTHER" id="PTHR18964">
    <property type="entry name" value="ROK (REPRESSOR, ORF, KINASE) FAMILY"/>
    <property type="match status" value="1"/>
</dbReference>
<dbReference type="InterPro" id="IPR036388">
    <property type="entry name" value="WH-like_DNA-bd_sf"/>
</dbReference>
<evidence type="ECO:0000313" key="3">
    <source>
        <dbReference type="Proteomes" id="UP000248128"/>
    </source>
</evidence>
<dbReference type="Proteomes" id="UP000248128">
    <property type="component" value="Unassembled WGS sequence"/>
</dbReference>
<dbReference type="InterPro" id="IPR036390">
    <property type="entry name" value="WH_DNA-bd_sf"/>
</dbReference>
<dbReference type="InterPro" id="IPR000600">
    <property type="entry name" value="ROK"/>
</dbReference>
<organism evidence="2 3">
    <name type="scientific">Bifidobacterium asteroides</name>
    <dbReference type="NCBI Taxonomy" id="1684"/>
    <lineage>
        <taxon>Bacteria</taxon>
        <taxon>Bacillati</taxon>
        <taxon>Actinomycetota</taxon>
        <taxon>Actinomycetes</taxon>
        <taxon>Bifidobacteriales</taxon>
        <taxon>Bifidobacteriaceae</taxon>
        <taxon>Bifidobacterium</taxon>
    </lineage>
</organism>
<reference evidence="2 3" key="1">
    <citation type="submission" date="2018-05" db="EMBL/GenBank/DDBJ databases">
        <title>Reference genomes for bee gut microbiota database.</title>
        <authorList>
            <person name="Ellegaard K.M."/>
        </authorList>
    </citation>
    <scope>NUCLEOTIDE SEQUENCE [LARGE SCALE GENOMIC DNA]</scope>
    <source>
        <strain evidence="2 3">ESL0199</strain>
    </source>
</reference>
<evidence type="ECO:0000256" key="1">
    <source>
        <dbReference type="ARBA" id="ARBA00006479"/>
    </source>
</evidence>
<accession>A0A318MMM9</accession>
<dbReference type="SUPFAM" id="SSF46785">
    <property type="entry name" value="Winged helix' DNA-binding domain"/>
    <property type="match status" value="1"/>
</dbReference>
<protein>
    <submittedName>
        <fullName evidence="2">NagC family transcriptional regulator</fullName>
    </submittedName>
</protein>
<dbReference type="InterPro" id="IPR043129">
    <property type="entry name" value="ATPase_NBD"/>
</dbReference>
<comment type="caution">
    <text evidence="2">The sequence shown here is derived from an EMBL/GenBank/DDBJ whole genome shotgun (WGS) entry which is preliminary data.</text>
</comment>
<sequence length="411" mass="44693">MTALRSINQDDLRNHNLSVIIDTILRSPTSLSRADLAKATGLTKATMSLLANILLNNHVVREGEPDISQTTHGRPSTPLSVAHGRWAGLGLQINTDGFGCMALDLDGRVIDAKWIHNDMRRTNPKDIFDELDDLSRPIEKALNHKHYRLVGSGLALPGLVTDDNTLLMARNLGWERLDLTQFSVVRRLTPRAGNEARLAALSQIPGQATQRLTSSHECTLAPTDSFIYLSTDIGIGGAVVRRGSVETGDHGFAGELGHVSVDLNGPTCRCGRRGCLETYAGRRALVEAACIASGDDAVKSESMDELYKRWQQGDANAVDAIDRGLDAMISVIVTVINIVDVDTVILGGFWSNFGSELSDRLEQRLNELSLGRDAVNIRVLMPLVADYPALRGAAQVGLRRFIDNPLDFLSA</sequence>
<proteinExistence type="inferred from homology"/>
<dbReference type="PANTHER" id="PTHR18964:SF149">
    <property type="entry name" value="BIFUNCTIONAL UDP-N-ACETYLGLUCOSAMINE 2-EPIMERASE_N-ACETYLMANNOSAMINE KINASE"/>
    <property type="match status" value="1"/>
</dbReference>
<dbReference type="EMBL" id="QGLK01000001">
    <property type="protein sequence ID" value="PXY89756.1"/>
    <property type="molecule type" value="Genomic_DNA"/>
</dbReference>
<dbReference type="Gene3D" id="3.30.420.40">
    <property type="match status" value="2"/>
</dbReference>
<dbReference type="RefSeq" id="WP_110412633.1">
    <property type="nucleotide sequence ID" value="NZ_QGLK01000001.1"/>
</dbReference>
<dbReference type="AlphaFoldDB" id="A0A318MMM9"/>
<dbReference type="SUPFAM" id="SSF53067">
    <property type="entry name" value="Actin-like ATPase domain"/>
    <property type="match status" value="2"/>
</dbReference>
<dbReference type="Gene3D" id="1.10.10.10">
    <property type="entry name" value="Winged helix-like DNA-binding domain superfamily/Winged helix DNA-binding domain"/>
    <property type="match status" value="1"/>
</dbReference>
<dbReference type="Pfam" id="PF00480">
    <property type="entry name" value="ROK"/>
    <property type="match status" value="1"/>
</dbReference>
<gene>
    <name evidence="2" type="ORF">DKK74_02720</name>
</gene>
<dbReference type="OrthoDB" id="5174513at2"/>
<name>A0A318MMM9_9BIFI</name>
<comment type="similarity">
    <text evidence="1">Belongs to the ROK (NagC/XylR) family.</text>
</comment>